<dbReference type="AlphaFoldDB" id="A0AAV0ANH0"/>
<evidence type="ECO:0000256" key="1">
    <source>
        <dbReference type="SAM" id="Phobius"/>
    </source>
</evidence>
<dbReference type="EMBL" id="CALTRL010000799">
    <property type="protein sequence ID" value="CAH7669685.1"/>
    <property type="molecule type" value="Genomic_DNA"/>
</dbReference>
<keyword evidence="1" id="KW-0472">Membrane</keyword>
<proteinExistence type="predicted"/>
<feature type="transmembrane region" description="Helical" evidence="1">
    <location>
        <begin position="57"/>
        <end position="83"/>
    </location>
</feature>
<dbReference type="Proteomes" id="UP001153365">
    <property type="component" value="Unassembled WGS sequence"/>
</dbReference>
<keyword evidence="3" id="KW-1185">Reference proteome</keyword>
<evidence type="ECO:0000313" key="2">
    <source>
        <dbReference type="EMBL" id="CAH7669685.1"/>
    </source>
</evidence>
<keyword evidence="1" id="KW-0812">Transmembrane</keyword>
<sequence length="84" mass="9539">FYSLMILLLFYEMKLLAFIGDFFTPMLTLYYSFIPHSTIICSSVLPQCSASFFCNPLSSLSCILCSSVLYPCVVLVLSLYLFFS</sequence>
<feature type="non-terminal residue" evidence="2">
    <location>
        <position position="1"/>
    </location>
</feature>
<feature type="non-terminal residue" evidence="2">
    <location>
        <position position="84"/>
    </location>
</feature>
<name>A0AAV0ANH0_PHAPC</name>
<gene>
    <name evidence="2" type="ORF">PPACK8108_LOCUS4326</name>
</gene>
<accession>A0AAV0ANH0</accession>
<reference evidence="2" key="1">
    <citation type="submission" date="2022-06" db="EMBL/GenBank/DDBJ databases">
        <authorList>
            <consortium name="SYNGENTA / RWTH Aachen University"/>
        </authorList>
    </citation>
    <scope>NUCLEOTIDE SEQUENCE</scope>
</reference>
<organism evidence="2 3">
    <name type="scientific">Phakopsora pachyrhizi</name>
    <name type="common">Asian soybean rust disease fungus</name>
    <dbReference type="NCBI Taxonomy" id="170000"/>
    <lineage>
        <taxon>Eukaryota</taxon>
        <taxon>Fungi</taxon>
        <taxon>Dikarya</taxon>
        <taxon>Basidiomycota</taxon>
        <taxon>Pucciniomycotina</taxon>
        <taxon>Pucciniomycetes</taxon>
        <taxon>Pucciniales</taxon>
        <taxon>Phakopsoraceae</taxon>
        <taxon>Phakopsora</taxon>
    </lineage>
</organism>
<keyword evidence="1" id="KW-1133">Transmembrane helix</keyword>
<evidence type="ECO:0000313" key="3">
    <source>
        <dbReference type="Proteomes" id="UP001153365"/>
    </source>
</evidence>
<comment type="caution">
    <text evidence="2">The sequence shown here is derived from an EMBL/GenBank/DDBJ whole genome shotgun (WGS) entry which is preliminary data.</text>
</comment>
<protein>
    <submittedName>
        <fullName evidence="2">Uncharacterized protein</fullName>
    </submittedName>
</protein>